<dbReference type="Proteomes" id="UP001163152">
    <property type="component" value="Chromosome"/>
</dbReference>
<keyword evidence="1" id="KW-0732">Signal</keyword>
<keyword evidence="3" id="KW-1185">Reference proteome</keyword>
<evidence type="ECO:0000313" key="2">
    <source>
        <dbReference type="EMBL" id="WAL60902.1"/>
    </source>
</evidence>
<evidence type="ECO:0000256" key="1">
    <source>
        <dbReference type="SAM" id="SignalP"/>
    </source>
</evidence>
<dbReference type="EMBL" id="CP113797">
    <property type="protein sequence ID" value="WAL60902.1"/>
    <property type="molecule type" value="Genomic_DNA"/>
</dbReference>
<dbReference type="AlphaFoldDB" id="A0A9E9CAF3"/>
<feature type="chain" id="PRO_5038849467" evidence="1">
    <location>
        <begin position="28"/>
        <end position="111"/>
    </location>
</feature>
<name>A0A9E9CAF3_9CYAN</name>
<feature type="signal peptide" evidence="1">
    <location>
        <begin position="1"/>
        <end position="27"/>
    </location>
</feature>
<organism evidence="2 3">
    <name type="scientific">Thermocoleostomius sinensis A174</name>
    <dbReference type="NCBI Taxonomy" id="2016057"/>
    <lineage>
        <taxon>Bacteria</taxon>
        <taxon>Bacillati</taxon>
        <taxon>Cyanobacteriota</taxon>
        <taxon>Cyanophyceae</taxon>
        <taxon>Oculatellales</taxon>
        <taxon>Oculatellaceae</taxon>
        <taxon>Thermocoleostomius</taxon>
    </lineage>
</organism>
<sequence length="111" mass="12257">MIKAFSSAMAFVSLSLSLTIFAPVSYAQTTNPELNDLLRGVGQIQRDTDQFINDLMLRDQQLRVACWQGSQAACVELDNLLINPNLNPSGIWVTPPAGAYWPFDPNGIPLY</sequence>
<gene>
    <name evidence="2" type="ORF">OXH18_02575</name>
</gene>
<protein>
    <submittedName>
        <fullName evidence="2">Uncharacterized protein</fullName>
    </submittedName>
</protein>
<evidence type="ECO:0000313" key="3">
    <source>
        <dbReference type="Proteomes" id="UP001163152"/>
    </source>
</evidence>
<accession>A0A9E9CAF3</accession>
<reference evidence="2" key="1">
    <citation type="submission" date="2022-12" db="EMBL/GenBank/DDBJ databases">
        <title>Polyphasic identification of a Novel Hot-Spring Cyanobacterium Ocullathermofonsia sinensis gen nov. sp. nov. and Genomic Insights on its Adaptations to the Thermal Habitat.</title>
        <authorList>
            <person name="Daroch M."/>
            <person name="Tang J."/>
            <person name="Jiang Y."/>
        </authorList>
    </citation>
    <scope>NUCLEOTIDE SEQUENCE</scope>
    <source>
        <strain evidence="2">PKUAC-SCTA174</strain>
    </source>
</reference>
<dbReference type="KEGG" id="tsin:OXH18_02575"/>
<dbReference type="RefSeq" id="WP_268610858.1">
    <property type="nucleotide sequence ID" value="NZ_CP113797.1"/>
</dbReference>
<proteinExistence type="predicted"/>